<gene>
    <name evidence="1" type="ORF">RCOM_2008810</name>
</gene>
<feature type="non-terminal residue" evidence="1">
    <location>
        <position position="1"/>
    </location>
</feature>
<feature type="non-terminal residue" evidence="1">
    <location>
        <position position="275"/>
    </location>
</feature>
<dbReference type="EMBL" id="EQ993001">
    <property type="protein sequence ID" value="EEF22542.1"/>
    <property type="molecule type" value="Genomic_DNA"/>
</dbReference>
<name>B9TNM2_RICCO</name>
<organism evidence="1 2">
    <name type="scientific">Ricinus communis</name>
    <name type="common">Castor bean</name>
    <dbReference type="NCBI Taxonomy" id="3988"/>
    <lineage>
        <taxon>Eukaryota</taxon>
        <taxon>Viridiplantae</taxon>
        <taxon>Streptophyta</taxon>
        <taxon>Embryophyta</taxon>
        <taxon>Tracheophyta</taxon>
        <taxon>Spermatophyta</taxon>
        <taxon>Magnoliopsida</taxon>
        <taxon>eudicotyledons</taxon>
        <taxon>Gunneridae</taxon>
        <taxon>Pentapetalae</taxon>
        <taxon>rosids</taxon>
        <taxon>fabids</taxon>
        <taxon>Malpighiales</taxon>
        <taxon>Euphorbiaceae</taxon>
        <taxon>Acalyphoideae</taxon>
        <taxon>Acalypheae</taxon>
        <taxon>Ricinus</taxon>
    </lineage>
</organism>
<evidence type="ECO:0000313" key="2">
    <source>
        <dbReference type="Proteomes" id="UP000008311"/>
    </source>
</evidence>
<protein>
    <submittedName>
        <fullName evidence="1">Uncharacterized protein</fullName>
    </submittedName>
</protein>
<proteinExistence type="predicted"/>
<evidence type="ECO:0000313" key="1">
    <source>
        <dbReference type="EMBL" id="EEF22542.1"/>
    </source>
</evidence>
<accession>B9TNM2</accession>
<dbReference type="InParanoid" id="B9TNM2"/>
<dbReference type="AlphaFoldDB" id="B9TNM2"/>
<keyword evidence="2" id="KW-1185">Reference proteome</keyword>
<reference evidence="2" key="1">
    <citation type="journal article" date="2010" name="Nat. Biotechnol.">
        <title>Draft genome sequence of the oilseed species Ricinus communis.</title>
        <authorList>
            <person name="Chan A.P."/>
            <person name="Crabtree J."/>
            <person name="Zhao Q."/>
            <person name="Lorenzi H."/>
            <person name="Orvis J."/>
            <person name="Puiu D."/>
            <person name="Melake-Berhan A."/>
            <person name="Jones K.M."/>
            <person name="Redman J."/>
            <person name="Chen G."/>
            <person name="Cahoon E.B."/>
            <person name="Gedil M."/>
            <person name="Stanke M."/>
            <person name="Haas B.J."/>
            <person name="Wortman J.R."/>
            <person name="Fraser-Liggett C.M."/>
            <person name="Ravel J."/>
            <person name="Rabinowicz P.D."/>
        </authorList>
    </citation>
    <scope>NUCLEOTIDE SEQUENCE [LARGE SCALE GENOMIC DNA]</scope>
    <source>
        <strain evidence="2">cv. Hale</strain>
    </source>
</reference>
<dbReference type="Proteomes" id="UP000008311">
    <property type="component" value="Unassembled WGS sequence"/>
</dbReference>
<sequence>HLERHLVATDDDRLADLLDVVEHRDGALVEAEVLDRVLDLAVLDVERAVAREARQQHRLRVDHADVPRAGHEHALLRARDQLRRRLVRAGHDDVARRGRGLHALLLGPVLRVVQRVDLAVLDQVHALARDEVLGVPRQHGHVRVPRVGPDVDLLVEQLVAQARGAALLRQEAAAFVGLARVEAEQHVAEQFGRGGRFQDHGVAARFQRLGVDGAQRLFDRDVGRFARVELVRVGGRALDPAGAAAVFRAHGAGEIEARLLLVAVHAVRVGHAGEL</sequence>